<dbReference type="InterPro" id="IPR052189">
    <property type="entry name" value="L-asp_N-monooxygenase_NS-form"/>
</dbReference>
<dbReference type="PANTHER" id="PTHR40254">
    <property type="entry name" value="BLR0577 PROTEIN"/>
    <property type="match status" value="1"/>
</dbReference>
<dbReference type="Pfam" id="PF13454">
    <property type="entry name" value="NAD_binding_9"/>
    <property type="match status" value="1"/>
</dbReference>
<evidence type="ECO:0000313" key="3">
    <source>
        <dbReference type="Proteomes" id="UP001597519"/>
    </source>
</evidence>
<dbReference type="RefSeq" id="WP_377770514.1">
    <property type="nucleotide sequence ID" value="NZ_JBHUOQ010000001.1"/>
</dbReference>
<gene>
    <name evidence="2" type="ORF">ACFSX4_00640</name>
</gene>
<proteinExistence type="predicted"/>
<accession>A0ABW5WRH7</accession>
<feature type="domain" description="FAD-dependent urate hydroxylase HpyO/Asp monooxygenase CreE-like FAD/NAD(P)-binding" evidence="1">
    <location>
        <begin position="8"/>
        <end position="148"/>
    </location>
</feature>
<reference evidence="3" key="1">
    <citation type="journal article" date="2019" name="Int. J. Syst. Evol. Microbiol.">
        <title>The Global Catalogue of Microorganisms (GCM) 10K type strain sequencing project: providing services to taxonomists for standard genome sequencing and annotation.</title>
        <authorList>
            <consortium name="The Broad Institute Genomics Platform"/>
            <consortium name="The Broad Institute Genome Sequencing Center for Infectious Disease"/>
            <person name="Wu L."/>
            <person name="Ma J."/>
        </authorList>
    </citation>
    <scope>NUCLEOTIDE SEQUENCE [LARGE SCALE GENOMIC DNA]</scope>
    <source>
        <strain evidence="3">KCTC 33575</strain>
    </source>
</reference>
<dbReference type="Proteomes" id="UP001597519">
    <property type="component" value="Unassembled WGS sequence"/>
</dbReference>
<dbReference type="InterPro" id="IPR038732">
    <property type="entry name" value="HpyO/CreE_NAD-binding"/>
</dbReference>
<organism evidence="2 3">
    <name type="scientific">Corticicoccus populi</name>
    <dbReference type="NCBI Taxonomy" id="1812821"/>
    <lineage>
        <taxon>Bacteria</taxon>
        <taxon>Bacillati</taxon>
        <taxon>Bacillota</taxon>
        <taxon>Bacilli</taxon>
        <taxon>Bacillales</taxon>
        <taxon>Staphylococcaceae</taxon>
        <taxon>Corticicoccus</taxon>
    </lineage>
</organism>
<keyword evidence="3" id="KW-1185">Reference proteome</keyword>
<dbReference type="InterPro" id="IPR036188">
    <property type="entry name" value="FAD/NAD-bd_sf"/>
</dbReference>
<dbReference type="Gene3D" id="3.50.50.60">
    <property type="entry name" value="FAD/NAD(P)-binding domain"/>
    <property type="match status" value="1"/>
</dbReference>
<evidence type="ECO:0000259" key="1">
    <source>
        <dbReference type="Pfam" id="PF13454"/>
    </source>
</evidence>
<dbReference type="PANTHER" id="PTHR40254:SF1">
    <property type="entry name" value="BLR0577 PROTEIN"/>
    <property type="match status" value="1"/>
</dbReference>
<name>A0ABW5WRH7_9STAP</name>
<dbReference type="EMBL" id="JBHUOQ010000001">
    <property type="protein sequence ID" value="MFD2828952.1"/>
    <property type="molecule type" value="Genomic_DNA"/>
</dbReference>
<sequence length="472" mass="54079">MDRTKRIAVVGGGISGVSILNRLVNHTPGRRYKIDIYDSRESMGHGQPFREDSEHLLINVPFDGMSLSDDDEDFKKWMTEKGCRPVQHPPRALFGEYVEDFLNDLLKHENVQPVYAYVTNVLIEKDGYLVQTETEERYYDAVFLAVGQMDYNDPYQLKGKKRYIHNPYPVNEKLHQLKGKIGIVGTGLTAIDCIRHLIHEEGASELYVFSRSGELPSVRGMECQIQLKYFTAENIKKELHRGLVPLQHMIDLFKKELSEHQINTSLFDRQTGDAHQDLSFDLEHADEVGKLQYLIIEANPVMTEGFHYLSRSDKKVFMEKYHPLIDENHSPMPDSSAEEIISWIEDGMLKMFNDMEDVDYDGGFTVSAGGQKVETDVLINATGPLWKVEEDDSPLLKNMLENYIVESADFGGIIVDQTRRVISPRYGTMNRFYALGALSVNVDYLSASVNILNDYSKMLVEDFYKREEGFDE</sequence>
<dbReference type="SUPFAM" id="SSF51905">
    <property type="entry name" value="FAD/NAD(P)-binding domain"/>
    <property type="match status" value="1"/>
</dbReference>
<evidence type="ECO:0000313" key="2">
    <source>
        <dbReference type="EMBL" id="MFD2828952.1"/>
    </source>
</evidence>
<comment type="caution">
    <text evidence="2">The sequence shown here is derived from an EMBL/GenBank/DDBJ whole genome shotgun (WGS) entry which is preliminary data.</text>
</comment>
<protein>
    <submittedName>
        <fullName evidence="2">FAD/NAD(P)-binding protein</fullName>
    </submittedName>
</protein>